<reference evidence="12" key="1">
    <citation type="journal article" date="2019" name="Int. J. Syst. Evol. Microbiol.">
        <title>The Global Catalogue of Microorganisms (GCM) 10K type strain sequencing project: providing services to taxonomists for standard genome sequencing and annotation.</title>
        <authorList>
            <consortium name="The Broad Institute Genomics Platform"/>
            <consortium name="The Broad Institute Genome Sequencing Center for Infectious Disease"/>
            <person name="Wu L."/>
            <person name="Ma J."/>
        </authorList>
    </citation>
    <scope>NUCLEOTIDE SEQUENCE [LARGE SCALE GENOMIC DNA]</scope>
    <source>
        <strain evidence="12">CCUG 55131</strain>
    </source>
</reference>
<proteinExistence type="inferred from homology"/>
<evidence type="ECO:0000256" key="9">
    <source>
        <dbReference type="ARBA" id="ARBA00023136"/>
    </source>
</evidence>
<keyword evidence="8" id="KW-1278">Translocase</keyword>
<name>A0ABW5A6R9_9RHOB</name>
<dbReference type="InterPro" id="IPR027417">
    <property type="entry name" value="P-loop_NTPase"/>
</dbReference>
<evidence type="ECO:0000313" key="11">
    <source>
        <dbReference type="EMBL" id="MFD2173958.1"/>
    </source>
</evidence>
<gene>
    <name evidence="11" type="ORF">ACFSM0_07635</name>
</gene>
<dbReference type="InterPro" id="IPR017871">
    <property type="entry name" value="ABC_transporter-like_CS"/>
</dbReference>
<evidence type="ECO:0000256" key="7">
    <source>
        <dbReference type="ARBA" id="ARBA00022840"/>
    </source>
</evidence>
<keyword evidence="3" id="KW-0813">Transport</keyword>
<comment type="subcellular location">
    <subcellularLocation>
        <location evidence="1">Cell inner membrane</location>
        <topology evidence="1">Peripheral membrane protein</topology>
    </subcellularLocation>
</comment>
<dbReference type="InterPro" id="IPR050388">
    <property type="entry name" value="ABC_Ni/Peptide_Import"/>
</dbReference>
<keyword evidence="4" id="KW-1003">Cell membrane</keyword>
<evidence type="ECO:0000256" key="2">
    <source>
        <dbReference type="ARBA" id="ARBA00005417"/>
    </source>
</evidence>
<feature type="domain" description="ABC transporter" evidence="10">
    <location>
        <begin position="274"/>
        <end position="513"/>
    </location>
</feature>
<evidence type="ECO:0000256" key="3">
    <source>
        <dbReference type="ARBA" id="ARBA00022448"/>
    </source>
</evidence>
<comment type="similarity">
    <text evidence="2">Belongs to the ABC transporter superfamily.</text>
</comment>
<comment type="caution">
    <text evidence="11">The sequence shown here is derived from an EMBL/GenBank/DDBJ whole genome shotgun (WGS) entry which is preliminary data.</text>
</comment>
<dbReference type="PANTHER" id="PTHR43297:SF14">
    <property type="entry name" value="ATPASE AAA-TYPE CORE DOMAIN-CONTAINING PROTEIN"/>
    <property type="match status" value="1"/>
</dbReference>
<dbReference type="InterPro" id="IPR013563">
    <property type="entry name" value="Oligopep_ABC_C"/>
</dbReference>
<evidence type="ECO:0000256" key="5">
    <source>
        <dbReference type="ARBA" id="ARBA00022519"/>
    </source>
</evidence>
<feature type="domain" description="ABC transporter" evidence="10">
    <location>
        <begin position="5"/>
        <end position="252"/>
    </location>
</feature>
<dbReference type="GO" id="GO:0005524">
    <property type="term" value="F:ATP binding"/>
    <property type="evidence" value="ECO:0007669"/>
    <property type="project" value="UniProtKB-KW"/>
</dbReference>
<keyword evidence="5" id="KW-0997">Cell inner membrane</keyword>
<dbReference type="SUPFAM" id="SSF52540">
    <property type="entry name" value="P-loop containing nucleoside triphosphate hydrolases"/>
    <property type="match status" value="2"/>
</dbReference>
<keyword evidence="9" id="KW-0472">Membrane</keyword>
<accession>A0ABW5A6R9</accession>
<evidence type="ECO:0000313" key="12">
    <source>
        <dbReference type="Proteomes" id="UP001597413"/>
    </source>
</evidence>
<dbReference type="Proteomes" id="UP001597413">
    <property type="component" value="Unassembled WGS sequence"/>
</dbReference>
<organism evidence="11 12">
    <name type="scientific">Rhodobacter lacus</name>
    <dbReference type="NCBI Taxonomy" id="1641972"/>
    <lineage>
        <taxon>Bacteria</taxon>
        <taxon>Pseudomonadati</taxon>
        <taxon>Pseudomonadota</taxon>
        <taxon>Alphaproteobacteria</taxon>
        <taxon>Rhodobacterales</taxon>
        <taxon>Rhodobacter group</taxon>
        <taxon>Rhodobacter</taxon>
    </lineage>
</organism>
<dbReference type="PROSITE" id="PS50893">
    <property type="entry name" value="ABC_TRANSPORTER_2"/>
    <property type="match status" value="2"/>
</dbReference>
<dbReference type="SMART" id="SM00382">
    <property type="entry name" value="AAA"/>
    <property type="match status" value="2"/>
</dbReference>
<dbReference type="Gene3D" id="3.40.50.300">
    <property type="entry name" value="P-loop containing nucleotide triphosphate hydrolases"/>
    <property type="match status" value="2"/>
</dbReference>
<keyword evidence="7 11" id="KW-0067">ATP-binding</keyword>
<keyword evidence="6" id="KW-0547">Nucleotide-binding</keyword>
<keyword evidence="12" id="KW-1185">Reference proteome</keyword>
<dbReference type="InterPro" id="IPR003439">
    <property type="entry name" value="ABC_transporter-like_ATP-bd"/>
</dbReference>
<evidence type="ECO:0000259" key="10">
    <source>
        <dbReference type="PROSITE" id="PS50893"/>
    </source>
</evidence>
<dbReference type="Pfam" id="PF08352">
    <property type="entry name" value="oligo_HPY"/>
    <property type="match status" value="2"/>
</dbReference>
<dbReference type="EMBL" id="JBHUIX010000005">
    <property type="protein sequence ID" value="MFD2173958.1"/>
    <property type="molecule type" value="Genomic_DNA"/>
</dbReference>
<dbReference type="Pfam" id="PF00005">
    <property type="entry name" value="ABC_tran"/>
    <property type="match status" value="2"/>
</dbReference>
<dbReference type="InterPro" id="IPR003593">
    <property type="entry name" value="AAA+_ATPase"/>
</dbReference>
<dbReference type="NCBIfam" id="NF007739">
    <property type="entry name" value="PRK10419.1"/>
    <property type="match status" value="2"/>
</dbReference>
<evidence type="ECO:0000256" key="1">
    <source>
        <dbReference type="ARBA" id="ARBA00004417"/>
    </source>
</evidence>
<protein>
    <submittedName>
        <fullName evidence="11">ABC transporter ATP-binding protein</fullName>
    </submittedName>
</protein>
<evidence type="ECO:0000256" key="4">
    <source>
        <dbReference type="ARBA" id="ARBA00022475"/>
    </source>
</evidence>
<dbReference type="PANTHER" id="PTHR43297">
    <property type="entry name" value="OLIGOPEPTIDE TRANSPORT ATP-BINDING PROTEIN APPD"/>
    <property type="match status" value="1"/>
</dbReference>
<evidence type="ECO:0000256" key="8">
    <source>
        <dbReference type="ARBA" id="ARBA00022967"/>
    </source>
</evidence>
<dbReference type="PROSITE" id="PS00211">
    <property type="entry name" value="ABC_TRANSPORTER_1"/>
    <property type="match status" value="2"/>
</dbReference>
<dbReference type="RefSeq" id="WP_377388895.1">
    <property type="nucleotide sequence ID" value="NZ_JBHUIX010000005.1"/>
</dbReference>
<dbReference type="CDD" id="cd03257">
    <property type="entry name" value="ABC_NikE_OppD_transporters"/>
    <property type="match status" value="2"/>
</dbReference>
<evidence type="ECO:0000256" key="6">
    <source>
        <dbReference type="ARBA" id="ARBA00022741"/>
    </source>
</evidence>
<sequence length="533" mass="57410">MSEILKIRDLRVETASGVELLHGISLDLAKGEILGLIGESGAGKSTIGLAAMGYGRGGCRISGGTIELAGTELASASLRQREAVRGARIAYVAQSAAAAFNPAQRLEQQILEGPLRHGVMTAAEARAWMLELFTALQLPEPETFGRRYPHQVSGGQLQRAMVAMAMACKPDILVLDEPTTALDVTTQIEVLALLRETIHRYGTSALYITHDLAVIAQIADRLIVLRDGAEIESGTTEQILEAPRHAYTRRLVAESAESLTAAPGAHHRIGETLLALSGVAASYGSKPVLAGVDLTVRRGETVAIVGESGSGKSTLARVVAGLLPPSEGLLDFADAPLPPSYTKRPRDLLRRIQLIYQLPDVALNPRQSVAETIGRPLELYRGLKGRALRAEVAHLLGLIGLAPEMADRLPGALSGGQKQRVCIARALAAKPDLMICDEVTSALDPLVAEEILRLLRRLQDDFGMTYLFITHDLSVVRRLADRTVVMQQGRIVEAAETETLFTAPQEAYTQRLLDSVPQLDRGWLDRVLTARGD</sequence>